<reference evidence="2 3" key="1">
    <citation type="submission" date="2015-07" db="EMBL/GenBank/DDBJ databases">
        <title>Comparative genomics of the Sigatoka disease complex on banana suggests a link between parallel evolutionary changes in Pseudocercospora fijiensis and Pseudocercospora eumusae and increased virulence on the banana host.</title>
        <authorList>
            <person name="Chang T.-C."/>
            <person name="Salvucci A."/>
            <person name="Crous P.W."/>
            <person name="Stergiopoulos I."/>
        </authorList>
    </citation>
    <scope>NUCLEOTIDE SEQUENCE [LARGE SCALE GENOMIC DNA]</scope>
    <source>
        <strain evidence="2 3">CBS 114824</strain>
    </source>
</reference>
<dbReference type="AlphaFoldDB" id="A0A139HKA4"/>
<dbReference type="Gene3D" id="3.50.50.60">
    <property type="entry name" value="FAD/NAD(P)-binding domain"/>
    <property type="match status" value="1"/>
</dbReference>
<dbReference type="Proteomes" id="UP000070133">
    <property type="component" value="Unassembled WGS sequence"/>
</dbReference>
<keyword evidence="1" id="KW-0472">Membrane</keyword>
<gene>
    <name evidence="2" type="ORF">AC578_10627</name>
</gene>
<organism evidence="2 3">
    <name type="scientific">Pseudocercospora eumusae</name>
    <dbReference type="NCBI Taxonomy" id="321146"/>
    <lineage>
        <taxon>Eukaryota</taxon>
        <taxon>Fungi</taxon>
        <taxon>Dikarya</taxon>
        <taxon>Ascomycota</taxon>
        <taxon>Pezizomycotina</taxon>
        <taxon>Dothideomycetes</taxon>
        <taxon>Dothideomycetidae</taxon>
        <taxon>Mycosphaerellales</taxon>
        <taxon>Mycosphaerellaceae</taxon>
        <taxon>Pseudocercospora</taxon>
    </lineage>
</organism>
<dbReference type="InterPro" id="IPR036188">
    <property type="entry name" value="FAD/NAD-bd_sf"/>
</dbReference>
<feature type="transmembrane region" description="Helical" evidence="1">
    <location>
        <begin position="6"/>
        <end position="25"/>
    </location>
</feature>
<name>A0A139HKA4_9PEZI</name>
<evidence type="ECO:0000313" key="3">
    <source>
        <dbReference type="Proteomes" id="UP000070133"/>
    </source>
</evidence>
<keyword evidence="1" id="KW-1133">Transmembrane helix</keyword>
<dbReference type="SUPFAM" id="SSF51905">
    <property type="entry name" value="FAD/NAD(P)-binding domain"/>
    <property type="match status" value="1"/>
</dbReference>
<comment type="caution">
    <text evidence="2">The sequence shown here is derived from an EMBL/GenBank/DDBJ whole genome shotgun (WGS) entry which is preliminary data.</text>
</comment>
<evidence type="ECO:0000313" key="2">
    <source>
        <dbReference type="EMBL" id="KXT02925.1"/>
    </source>
</evidence>
<keyword evidence="3" id="KW-1185">Reference proteome</keyword>
<proteinExistence type="predicted"/>
<accession>A0A139HKA4</accession>
<sequence length="121" mass="13242">MGDQITTSVVIIGASFGGILLARGLRKHNTPFQLFEQEGSFERPRGPVRISQNGTEALCVTIPDELGDLFIETCPKLIVPSPSFWDPKTLAKSDIPIRPKPPGRGPCAIERTWSCHFQALA</sequence>
<evidence type="ECO:0000256" key="1">
    <source>
        <dbReference type="SAM" id="Phobius"/>
    </source>
</evidence>
<evidence type="ECO:0008006" key="4">
    <source>
        <dbReference type="Google" id="ProtNLM"/>
    </source>
</evidence>
<dbReference type="EMBL" id="LFZN01000035">
    <property type="protein sequence ID" value="KXT02925.1"/>
    <property type="molecule type" value="Genomic_DNA"/>
</dbReference>
<protein>
    <recommendedName>
        <fullName evidence="4">FAD-binding domain-containing protein</fullName>
    </recommendedName>
</protein>
<dbReference type="OrthoDB" id="47494at2759"/>
<keyword evidence="1" id="KW-0812">Transmembrane</keyword>